<comment type="caution">
    <text evidence="4">The sequence shown here is derived from an EMBL/GenBank/DDBJ whole genome shotgun (WGS) entry which is preliminary data.</text>
</comment>
<sequence>MCALSDPEIVAQADLDAKARSGLYDLFRVGSTMFERPTARRTLRLASVSAKAISGCAVPAAYIAQGGRLARHSGRADRRLDLLVEERAGTSGVLENGRGWSYALFFRGTGAVRGALVLRRAAEPSPEAMFLLGALAEPTGAALATAELIDRERRQAHELRQLGQTQKGANRTLTATIQRLDTYQRVRDTLAAAARTENGETQVVSALSALTGRSVVLQDSFGTERILVRVGDCVAPPDLRATTSGTANAAARAGWHSTAVCADGELVGVIGIYDPDDERSDDDRFAVEHASAVIAVELEHQRSVAAVEIRLGRNLADDLVLGADIVEARARAEMLGFDLSGLQRAVLVSWEQPSPNGVDIGAALGHDLIAMRVPALISRRTDTVLAVVAADADLSSLHRRLSSTVFSERGTIGVGGRCVADDLPRSYAEAGRALKIRIESARPFGLSHHDDLGLLRILDTSNDGLELNRYLDEWLGALLEHDREHHSDLVHTLTLYLDSGGNYDRAADALTIHRSTLRYRLGRIRELSGRDLTDPENRLNLHIAVRVQAALRGGLR</sequence>
<evidence type="ECO:0000259" key="2">
    <source>
        <dbReference type="Pfam" id="PF13556"/>
    </source>
</evidence>
<evidence type="ECO:0000313" key="5">
    <source>
        <dbReference type="Proteomes" id="UP000549913"/>
    </source>
</evidence>
<gene>
    <name evidence="4" type="ORF">BJ984_001739</name>
</gene>
<dbReference type="EMBL" id="JACCBM010000001">
    <property type="protein sequence ID" value="NYD70581.1"/>
    <property type="molecule type" value="Genomic_DNA"/>
</dbReference>
<dbReference type="InterPro" id="IPR051448">
    <property type="entry name" value="CdaR-like_regulators"/>
</dbReference>
<name>A0A852SP04_9MICO</name>
<dbReference type="AlphaFoldDB" id="A0A852SP04"/>
<dbReference type="InterPro" id="IPR041522">
    <property type="entry name" value="CdaR_GGDEF"/>
</dbReference>
<evidence type="ECO:0000256" key="1">
    <source>
        <dbReference type="ARBA" id="ARBA00006754"/>
    </source>
</evidence>
<feature type="domain" description="PucR C-terminal helix-turn-helix" evidence="2">
    <location>
        <begin position="489"/>
        <end position="547"/>
    </location>
</feature>
<evidence type="ECO:0000259" key="3">
    <source>
        <dbReference type="Pfam" id="PF17853"/>
    </source>
</evidence>
<accession>A0A852SP04</accession>
<comment type="similarity">
    <text evidence="1">Belongs to the CdaR family.</text>
</comment>
<protein>
    <submittedName>
        <fullName evidence="4">Sugar diacid utilization regulator</fullName>
    </submittedName>
</protein>
<dbReference type="RefSeq" id="WP_179547686.1">
    <property type="nucleotide sequence ID" value="NZ_BSEW01000001.1"/>
</dbReference>
<dbReference type="PANTHER" id="PTHR33744:SF1">
    <property type="entry name" value="DNA-BINDING TRANSCRIPTIONAL ACTIVATOR ADER"/>
    <property type="match status" value="1"/>
</dbReference>
<organism evidence="4 5">
    <name type="scientific">Herbiconiux flava</name>
    <dbReference type="NCBI Taxonomy" id="881268"/>
    <lineage>
        <taxon>Bacteria</taxon>
        <taxon>Bacillati</taxon>
        <taxon>Actinomycetota</taxon>
        <taxon>Actinomycetes</taxon>
        <taxon>Micrococcales</taxon>
        <taxon>Microbacteriaceae</taxon>
        <taxon>Herbiconiux</taxon>
    </lineage>
</organism>
<reference evidence="4 5" key="1">
    <citation type="submission" date="2020-07" db="EMBL/GenBank/DDBJ databases">
        <title>Sequencing the genomes of 1000 actinobacteria strains.</title>
        <authorList>
            <person name="Klenk H.-P."/>
        </authorList>
    </citation>
    <scope>NUCLEOTIDE SEQUENCE [LARGE SCALE GENOMIC DNA]</scope>
    <source>
        <strain evidence="4 5">DSM 26474</strain>
    </source>
</reference>
<keyword evidence="5" id="KW-1185">Reference proteome</keyword>
<feature type="domain" description="CdaR GGDEF-like" evidence="3">
    <location>
        <begin position="327"/>
        <end position="436"/>
    </location>
</feature>
<dbReference type="InterPro" id="IPR025736">
    <property type="entry name" value="PucR_C-HTH_dom"/>
</dbReference>
<dbReference type="InterPro" id="IPR042070">
    <property type="entry name" value="PucR_C-HTH_sf"/>
</dbReference>
<dbReference type="PANTHER" id="PTHR33744">
    <property type="entry name" value="CARBOHYDRATE DIACID REGULATOR"/>
    <property type="match status" value="1"/>
</dbReference>
<dbReference type="Pfam" id="PF17853">
    <property type="entry name" value="GGDEF_2"/>
    <property type="match status" value="1"/>
</dbReference>
<dbReference type="Pfam" id="PF13556">
    <property type="entry name" value="HTH_30"/>
    <property type="match status" value="1"/>
</dbReference>
<dbReference type="Proteomes" id="UP000549913">
    <property type="component" value="Unassembled WGS sequence"/>
</dbReference>
<dbReference type="Gene3D" id="1.10.10.2840">
    <property type="entry name" value="PucR C-terminal helix-turn-helix domain"/>
    <property type="match status" value="1"/>
</dbReference>
<proteinExistence type="inferred from homology"/>
<evidence type="ECO:0000313" key="4">
    <source>
        <dbReference type="EMBL" id="NYD70581.1"/>
    </source>
</evidence>